<protein>
    <recommendedName>
        <fullName evidence="6">Tetratricopeptide repeat protein</fullName>
    </recommendedName>
</protein>
<sequence length="110" mass="13011">MDIELKALGPEHPSVARTYTLFGNVYIKKNDPKIAFDWFEKAYRILLNKFGEEHTNINEIRFKMAKSLKMLNQTDKALKYLKKAIRVGKKKKTKWIAQAEELLKEIERKQ</sequence>
<dbReference type="Gene3D" id="1.25.40.10">
    <property type="entry name" value="Tetratricopeptide repeat domain"/>
    <property type="match status" value="1"/>
</dbReference>
<gene>
    <name evidence="4" type="ORF">DRP43_05210</name>
</gene>
<proteinExistence type="predicted"/>
<evidence type="ECO:0008006" key="6">
    <source>
        <dbReference type="Google" id="ProtNLM"/>
    </source>
</evidence>
<evidence type="ECO:0000256" key="1">
    <source>
        <dbReference type="ARBA" id="ARBA00022737"/>
    </source>
</evidence>
<name>A0A660SDF5_UNCT6</name>
<dbReference type="PANTHER" id="PTHR45641:SF19">
    <property type="entry name" value="NEPHROCYSTIN-3"/>
    <property type="match status" value="1"/>
</dbReference>
<feature type="repeat" description="TPR" evidence="3">
    <location>
        <begin position="16"/>
        <end position="49"/>
    </location>
</feature>
<keyword evidence="1" id="KW-0677">Repeat</keyword>
<accession>A0A660SDF5</accession>
<dbReference type="InterPro" id="IPR019734">
    <property type="entry name" value="TPR_rpt"/>
</dbReference>
<dbReference type="SMART" id="SM00028">
    <property type="entry name" value="TPR"/>
    <property type="match status" value="2"/>
</dbReference>
<dbReference type="PROSITE" id="PS50005">
    <property type="entry name" value="TPR"/>
    <property type="match status" value="1"/>
</dbReference>
<dbReference type="InterPro" id="IPR011990">
    <property type="entry name" value="TPR-like_helical_dom_sf"/>
</dbReference>
<dbReference type="Pfam" id="PF13424">
    <property type="entry name" value="TPR_12"/>
    <property type="match status" value="1"/>
</dbReference>
<dbReference type="EMBL" id="QNBD01000246">
    <property type="protein sequence ID" value="RKX68717.1"/>
    <property type="molecule type" value="Genomic_DNA"/>
</dbReference>
<evidence type="ECO:0000313" key="5">
    <source>
        <dbReference type="Proteomes" id="UP000271125"/>
    </source>
</evidence>
<dbReference type="SUPFAM" id="SSF48452">
    <property type="entry name" value="TPR-like"/>
    <property type="match status" value="1"/>
</dbReference>
<keyword evidence="2 3" id="KW-0802">TPR repeat</keyword>
<evidence type="ECO:0000313" key="4">
    <source>
        <dbReference type="EMBL" id="RKX68717.1"/>
    </source>
</evidence>
<evidence type="ECO:0000256" key="3">
    <source>
        <dbReference type="PROSITE-ProRule" id="PRU00339"/>
    </source>
</evidence>
<comment type="caution">
    <text evidence="4">The sequence shown here is derived from an EMBL/GenBank/DDBJ whole genome shotgun (WGS) entry which is preliminary data.</text>
</comment>
<evidence type="ECO:0000256" key="2">
    <source>
        <dbReference type="ARBA" id="ARBA00022803"/>
    </source>
</evidence>
<dbReference type="Pfam" id="PF13181">
    <property type="entry name" value="TPR_8"/>
    <property type="match status" value="1"/>
</dbReference>
<organism evidence="4 5">
    <name type="scientific">candidate division TA06 bacterium</name>
    <dbReference type="NCBI Taxonomy" id="2250710"/>
    <lineage>
        <taxon>Bacteria</taxon>
        <taxon>Bacteria division TA06</taxon>
    </lineage>
</organism>
<dbReference type="PANTHER" id="PTHR45641">
    <property type="entry name" value="TETRATRICOPEPTIDE REPEAT PROTEIN (AFU_ORTHOLOGUE AFUA_6G03870)"/>
    <property type="match status" value="1"/>
</dbReference>
<dbReference type="Proteomes" id="UP000271125">
    <property type="component" value="Unassembled WGS sequence"/>
</dbReference>
<dbReference type="AlphaFoldDB" id="A0A660SDF5"/>
<reference evidence="4 5" key="1">
    <citation type="submission" date="2018-06" db="EMBL/GenBank/DDBJ databases">
        <title>Extensive metabolic versatility and redundancy in microbially diverse, dynamic hydrothermal sediments.</title>
        <authorList>
            <person name="Dombrowski N."/>
            <person name="Teske A."/>
            <person name="Baker B.J."/>
        </authorList>
    </citation>
    <scope>NUCLEOTIDE SEQUENCE [LARGE SCALE GENOMIC DNA]</scope>
    <source>
        <strain evidence="4">B10_G13</strain>
    </source>
</reference>